<evidence type="ECO:0000313" key="8">
    <source>
        <dbReference type="Proteomes" id="UP001161064"/>
    </source>
</evidence>
<dbReference type="Gene3D" id="3.40.50.150">
    <property type="entry name" value="Vaccinia Virus protein VP39"/>
    <property type="match status" value="1"/>
</dbReference>
<comment type="caution">
    <text evidence="7">The sequence shown here is derived from an EMBL/GenBank/DDBJ whole genome shotgun (WGS) entry which is preliminary data.</text>
</comment>
<keyword evidence="4 6" id="KW-0808">Transferase</keyword>
<evidence type="ECO:0000256" key="5">
    <source>
        <dbReference type="ARBA" id="ARBA00022691"/>
    </source>
</evidence>
<proteinExistence type="inferred from homology"/>
<feature type="binding site" evidence="6">
    <location>
        <position position="99"/>
    </location>
    <ligand>
        <name>S-adenosyl-L-methionine</name>
        <dbReference type="ChEBI" id="CHEBI:59789"/>
    </ligand>
</feature>
<dbReference type="GO" id="GO:0008168">
    <property type="term" value="F:methyltransferase activity"/>
    <property type="evidence" value="ECO:0007669"/>
    <property type="project" value="UniProtKB-KW"/>
</dbReference>
<comment type="caution">
    <text evidence="6">Lacks conserved residue(s) required for the propagation of feature annotation.</text>
</comment>
<feature type="binding site" evidence="6">
    <location>
        <begin position="147"/>
        <end position="148"/>
    </location>
    <ligand>
        <name>S-adenosyl-L-methionine</name>
        <dbReference type="ChEBI" id="CHEBI:59789"/>
    </ligand>
</feature>
<organism evidence="7 8">
    <name type="scientific">Candidatus Phycosocius spiralis</name>
    <dbReference type="NCBI Taxonomy" id="2815099"/>
    <lineage>
        <taxon>Bacteria</taxon>
        <taxon>Pseudomonadati</taxon>
        <taxon>Pseudomonadota</taxon>
        <taxon>Alphaproteobacteria</taxon>
        <taxon>Caulobacterales</taxon>
        <taxon>Caulobacterales incertae sedis</taxon>
        <taxon>Candidatus Phycosocius</taxon>
    </lineage>
</organism>
<keyword evidence="1 6" id="KW-0963">Cytoplasm</keyword>
<evidence type="ECO:0000256" key="1">
    <source>
        <dbReference type="ARBA" id="ARBA00022490"/>
    </source>
</evidence>
<sequence>MSAVEVHLVPLPDNQIIGTIDELQAQELLVSHIGASRETLDRFRAYQSLLEKWAPRINLVGASTLPYFWSRHILDSAQILPLAPPNAVSWVDFGSGAGFPGLVLAVLLENRPQSTLFLIEANTKRCAFLREAARAMEVKVEIIQAKIEDVAPIKLDVVTARAFTSLDQLMTYAVPWMAQSGHALFPKGQDIQAELIKASTRWQFQSIIYPSLSDSRGCVVKIFNCHSKLGLCQL</sequence>
<feature type="binding site" evidence="6">
    <location>
        <position position="94"/>
    </location>
    <ligand>
        <name>S-adenosyl-L-methionine</name>
        <dbReference type="ChEBI" id="CHEBI:59789"/>
    </ligand>
</feature>
<dbReference type="EMBL" id="BPFZ01000012">
    <property type="protein sequence ID" value="GIU67666.1"/>
    <property type="molecule type" value="Genomic_DNA"/>
</dbReference>
<comment type="subcellular location">
    <subcellularLocation>
        <location evidence="6">Cytoplasm</location>
    </subcellularLocation>
</comment>
<dbReference type="PANTHER" id="PTHR31760:SF0">
    <property type="entry name" value="S-ADENOSYL-L-METHIONINE-DEPENDENT METHYLTRANSFERASES SUPERFAMILY PROTEIN"/>
    <property type="match status" value="1"/>
</dbReference>
<evidence type="ECO:0000313" key="7">
    <source>
        <dbReference type="EMBL" id="GIU67666.1"/>
    </source>
</evidence>
<evidence type="ECO:0000256" key="6">
    <source>
        <dbReference type="HAMAP-Rule" id="MF_00074"/>
    </source>
</evidence>
<comment type="similarity">
    <text evidence="6">Belongs to the methyltransferase superfamily. RNA methyltransferase RsmG family.</text>
</comment>
<keyword evidence="8" id="KW-1185">Reference proteome</keyword>
<dbReference type="PANTHER" id="PTHR31760">
    <property type="entry name" value="S-ADENOSYL-L-METHIONINE-DEPENDENT METHYLTRANSFERASES SUPERFAMILY PROTEIN"/>
    <property type="match status" value="1"/>
</dbReference>
<dbReference type="SUPFAM" id="SSF53335">
    <property type="entry name" value="S-adenosyl-L-methionine-dependent methyltransferases"/>
    <property type="match status" value="1"/>
</dbReference>
<dbReference type="HAMAP" id="MF_00074">
    <property type="entry name" value="16SrRNA_methyltr_G"/>
    <property type="match status" value="1"/>
</dbReference>
<reference evidence="7" key="2">
    <citation type="journal article" date="2023" name="ISME Commun">
        <title>Characterization of a bloom-associated alphaproteobacterial lineage, 'Candidatus Phycosocius': insights into freshwater algal-bacterial interactions.</title>
        <authorList>
            <person name="Tanabe Y."/>
            <person name="Yamaguchi H."/>
            <person name="Yoshida M."/>
            <person name="Kai A."/>
            <person name="Okazaki Y."/>
        </authorList>
    </citation>
    <scope>NUCLEOTIDE SEQUENCE</scope>
    <source>
        <strain evidence="7">BOTRYCO-1</strain>
    </source>
</reference>
<reference evidence="7" key="1">
    <citation type="submission" date="2021-05" db="EMBL/GenBank/DDBJ databases">
        <authorList>
            <person name="Tanabe Y."/>
        </authorList>
    </citation>
    <scope>NUCLEOTIDE SEQUENCE</scope>
    <source>
        <strain evidence="7">BOTRYCO-1</strain>
    </source>
</reference>
<evidence type="ECO:0000256" key="2">
    <source>
        <dbReference type="ARBA" id="ARBA00022552"/>
    </source>
</evidence>
<comment type="function">
    <text evidence="6">Specifically methylates the N7 position of guanine in position 527 of 16S rRNA.</text>
</comment>
<keyword evidence="3 6" id="KW-0489">Methyltransferase</keyword>
<dbReference type="NCBIfam" id="TIGR00138">
    <property type="entry name" value="rsmG_gidB"/>
    <property type="match status" value="1"/>
</dbReference>
<comment type="catalytic activity">
    <reaction evidence="6">
        <text>guanosine(527) in 16S rRNA + S-adenosyl-L-methionine = N(7)-methylguanosine(527) in 16S rRNA + S-adenosyl-L-homocysteine</text>
        <dbReference type="Rhea" id="RHEA:42732"/>
        <dbReference type="Rhea" id="RHEA-COMP:10209"/>
        <dbReference type="Rhea" id="RHEA-COMP:10210"/>
        <dbReference type="ChEBI" id="CHEBI:57856"/>
        <dbReference type="ChEBI" id="CHEBI:59789"/>
        <dbReference type="ChEBI" id="CHEBI:74269"/>
        <dbReference type="ChEBI" id="CHEBI:74480"/>
        <dbReference type="EC" id="2.1.1.170"/>
    </reaction>
</comment>
<feature type="binding site" evidence="6">
    <location>
        <position position="161"/>
    </location>
    <ligand>
        <name>S-adenosyl-L-methionine</name>
        <dbReference type="ChEBI" id="CHEBI:59789"/>
    </ligand>
</feature>
<keyword evidence="5 6" id="KW-0949">S-adenosyl-L-methionine</keyword>
<evidence type="ECO:0000256" key="4">
    <source>
        <dbReference type="ARBA" id="ARBA00022679"/>
    </source>
</evidence>
<dbReference type="EC" id="2.1.1.170" evidence="6"/>
<evidence type="ECO:0000256" key="3">
    <source>
        <dbReference type="ARBA" id="ARBA00022603"/>
    </source>
</evidence>
<gene>
    <name evidence="6 7" type="primary">rsmG</name>
    <name evidence="7" type="ORF">PsB1_1820</name>
</gene>
<dbReference type="GO" id="GO:0032259">
    <property type="term" value="P:methylation"/>
    <property type="evidence" value="ECO:0007669"/>
    <property type="project" value="UniProtKB-KW"/>
</dbReference>
<dbReference type="InterPro" id="IPR003682">
    <property type="entry name" value="rRNA_ssu_MeTfrase_G"/>
</dbReference>
<keyword evidence="2 6" id="KW-0698">rRNA processing</keyword>
<dbReference type="Proteomes" id="UP001161064">
    <property type="component" value="Unassembled WGS sequence"/>
</dbReference>
<dbReference type="Pfam" id="PF02527">
    <property type="entry name" value="GidB"/>
    <property type="match status" value="1"/>
</dbReference>
<dbReference type="InterPro" id="IPR029063">
    <property type="entry name" value="SAM-dependent_MTases_sf"/>
</dbReference>
<accession>A0ABQ4PXH5</accession>
<name>A0ABQ4PXH5_9PROT</name>
<protein>
    <recommendedName>
        <fullName evidence="6">Ribosomal RNA small subunit methyltransferase G</fullName>
        <ecNumber evidence="6">2.1.1.170</ecNumber>
    </recommendedName>
    <alternativeName>
        <fullName evidence="6">16S rRNA 7-methylguanosine methyltransferase</fullName>
        <shortName evidence="6">16S rRNA m7G methyltransferase</shortName>
    </alternativeName>
</protein>